<evidence type="ECO:0000256" key="1">
    <source>
        <dbReference type="ARBA" id="ARBA00001968"/>
    </source>
</evidence>
<name>A0A0H5SGU1_HERHM</name>
<evidence type="ECO:0000256" key="2">
    <source>
        <dbReference type="ARBA" id="ARBA00022801"/>
    </source>
</evidence>
<dbReference type="Proteomes" id="UP000236497">
    <property type="component" value="Unassembled WGS sequence"/>
</dbReference>
<dbReference type="PIRSF" id="PIRSF006305">
    <property type="entry name" value="Maf"/>
    <property type="match status" value="1"/>
</dbReference>
<dbReference type="EMBL" id="CVTD020000016">
    <property type="protein sequence ID" value="CRZ34684.1"/>
    <property type="molecule type" value="Genomic_DNA"/>
</dbReference>
<comment type="cofactor">
    <cofactor evidence="1 3">
        <name>a divalent metal cation</name>
        <dbReference type="ChEBI" id="CHEBI:60240"/>
    </cofactor>
</comment>
<dbReference type="GO" id="GO:0005737">
    <property type="term" value="C:cytoplasm"/>
    <property type="evidence" value="ECO:0007669"/>
    <property type="project" value="UniProtKB-SubCell"/>
</dbReference>
<dbReference type="CDD" id="cd00555">
    <property type="entry name" value="Maf"/>
    <property type="match status" value="1"/>
</dbReference>
<comment type="subcellular location">
    <subcellularLocation>
        <location evidence="3">Cytoplasm</location>
    </subcellularLocation>
</comment>
<evidence type="ECO:0000313" key="5">
    <source>
        <dbReference type="Proteomes" id="UP000236497"/>
    </source>
</evidence>
<keyword evidence="5" id="KW-1185">Reference proteome</keyword>
<feature type="site" description="Important for substrate specificity" evidence="3">
    <location>
        <position position="12"/>
    </location>
</feature>
<dbReference type="HAMAP" id="MF_00528">
    <property type="entry name" value="Maf"/>
    <property type="match status" value="1"/>
</dbReference>
<dbReference type="EC" id="3.6.1.9" evidence="3"/>
<protein>
    <recommendedName>
        <fullName evidence="3">dTTP/UTP pyrophosphatase</fullName>
        <shortName evidence="3">dTTPase/UTPase</shortName>
        <ecNumber evidence="3">3.6.1.9</ecNumber>
    </recommendedName>
    <alternativeName>
        <fullName evidence="3">Nucleoside triphosphate pyrophosphatase</fullName>
    </alternativeName>
    <alternativeName>
        <fullName evidence="3">Nucleotide pyrophosphatase</fullName>
        <shortName evidence="3">Nucleotide PPase</shortName>
    </alternativeName>
</protein>
<dbReference type="OrthoDB" id="9807767at2"/>
<keyword evidence="3" id="KW-0546">Nucleotide metabolism</keyword>
<dbReference type="GO" id="GO:0009117">
    <property type="term" value="P:nucleotide metabolic process"/>
    <property type="evidence" value="ECO:0007669"/>
    <property type="project" value="UniProtKB-KW"/>
</dbReference>
<evidence type="ECO:0000313" key="4">
    <source>
        <dbReference type="EMBL" id="CRZ34684.1"/>
    </source>
</evidence>
<dbReference type="Gene3D" id="3.90.950.10">
    <property type="match status" value="1"/>
</dbReference>
<comment type="catalytic activity">
    <reaction evidence="3">
        <text>dTTP + H2O = dTMP + diphosphate + H(+)</text>
        <dbReference type="Rhea" id="RHEA:28534"/>
        <dbReference type="ChEBI" id="CHEBI:15377"/>
        <dbReference type="ChEBI" id="CHEBI:15378"/>
        <dbReference type="ChEBI" id="CHEBI:33019"/>
        <dbReference type="ChEBI" id="CHEBI:37568"/>
        <dbReference type="ChEBI" id="CHEBI:63528"/>
        <dbReference type="EC" id="3.6.1.9"/>
    </reaction>
</comment>
<keyword evidence="3" id="KW-0963">Cytoplasm</keyword>
<dbReference type="AlphaFoldDB" id="A0A0H5SGU1"/>
<dbReference type="PANTHER" id="PTHR43213:SF5">
    <property type="entry name" value="BIFUNCTIONAL DTTP_UTP PYROPHOSPHATASE_METHYLTRANSFERASE PROTEIN-RELATED"/>
    <property type="match status" value="1"/>
</dbReference>
<dbReference type="GO" id="GO:0036218">
    <property type="term" value="F:dTTP diphosphatase activity"/>
    <property type="evidence" value="ECO:0007669"/>
    <property type="project" value="RHEA"/>
</dbReference>
<feature type="active site" description="Proton acceptor" evidence="3">
    <location>
        <position position="72"/>
    </location>
</feature>
<dbReference type="NCBIfam" id="TIGR00172">
    <property type="entry name" value="maf"/>
    <property type="match status" value="1"/>
</dbReference>
<dbReference type="Pfam" id="PF02545">
    <property type="entry name" value="Maf"/>
    <property type="match status" value="1"/>
</dbReference>
<comment type="similarity">
    <text evidence="3">Belongs to the Maf family. YhdE subfamily.</text>
</comment>
<dbReference type="SUPFAM" id="SSF52972">
    <property type="entry name" value="ITPase-like"/>
    <property type="match status" value="1"/>
</dbReference>
<reference evidence="4 5" key="1">
    <citation type="submission" date="2015-06" db="EMBL/GenBank/DDBJ databases">
        <authorList>
            <person name="Wibberg Daniel"/>
        </authorList>
    </citation>
    <scope>NUCLEOTIDE SEQUENCE [LARGE SCALE GENOMIC DNA]</scope>
    <source>
        <strain evidence="4 5">T3/55T</strain>
    </source>
</reference>
<keyword evidence="2 3" id="KW-0378">Hydrolase</keyword>
<dbReference type="InterPro" id="IPR029001">
    <property type="entry name" value="ITPase-like_fam"/>
</dbReference>
<comment type="caution">
    <text evidence="3">Lacks conserved residue(s) required for the propagation of feature annotation.</text>
</comment>
<accession>A0A0H5SGU1</accession>
<feature type="site" description="Important for substrate specificity" evidence="3">
    <location>
        <position position="73"/>
    </location>
</feature>
<comment type="function">
    <text evidence="3">Nucleoside triphosphate pyrophosphatase that hydrolyzes dTTP and UTP. May have a dual role in cell division arrest and in preventing the incorporation of modified nucleotides into cellular nucleic acids.</text>
</comment>
<dbReference type="RefSeq" id="WP_103202795.1">
    <property type="nucleotide sequence ID" value="NZ_CVTD020000016.1"/>
</dbReference>
<feature type="site" description="Important for substrate specificity" evidence="3">
    <location>
        <position position="166"/>
    </location>
</feature>
<dbReference type="GO" id="GO:0036221">
    <property type="term" value="F:UTP diphosphatase activity"/>
    <property type="evidence" value="ECO:0007669"/>
    <property type="project" value="RHEA"/>
</dbReference>
<dbReference type="InterPro" id="IPR003697">
    <property type="entry name" value="Maf-like"/>
</dbReference>
<dbReference type="PANTHER" id="PTHR43213">
    <property type="entry name" value="BIFUNCTIONAL DTTP/UTP PYROPHOSPHATASE/METHYLTRANSFERASE PROTEIN-RELATED"/>
    <property type="match status" value="1"/>
</dbReference>
<comment type="catalytic activity">
    <reaction evidence="3">
        <text>UTP + H2O = UMP + diphosphate + H(+)</text>
        <dbReference type="Rhea" id="RHEA:29395"/>
        <dbReference type="ChEBI" id="CHEBI:15377"/>
        <dbReference type="ChEBI" id="CHEBI:15378"/>
        <dbReference type="ChEBI" id="CHEBI:33019"/>
        <dbReference type="ChEBI" id="CHEBI:46398"/>
        <dbReference type="ChEBI" id="CHEBI:57865"/>
        <dbReference type="EC" id="3.6.1.9"/>
    </reaction>
</comment>
<proteinExistence type="inferred from homology"/>
<gene>
    <name evidence="4" type="ORF">HHT355_1483</name>
</gene>
<organism evidence="4 5">
    <name type="scientific">Herbinix hemicellulosilytica</name>
    <dbReference type="NCBI Taxonomy" id="1564487"/>
    <lineage>
        <taxon>Bacteria</taxon>
        <taxon>Bacillati</taxon>
        <taxon>Bacillota</taxon>
        <taxon>Clostridia</taxon>
        <taxon>Lachnospirales</taxon>
        <taxon>Lachnospiraceae</taxon>
        <taxon>Herbinix</taxon>
    </lineage>
</organism>
<evidence type="ECO:0000256" key="3">
    <source>
        <dbReference type="HAMAP-Rule" id="MF_00528"/>
    </source>
</evidence>
<sequence length="210" mass="23416">MYRIILASGSPRRKEIMNQMGIGFETVPSYVNEDIKESDPSKLVEALASVKAKEVAGRFADERENLIIIGADTVVYHKGQVLGKPKDRDDAIRMLNGLSGDIHDVYTGVAIIIRRNKSDNADINGEESIVFNVRTRVSVKLLSKEEIEDYVDSGEPYDKAGAYAIQGEFGIYIKEIQGDYYNVVGFPIARIYEELLKKGINIKKIKKGIA</sequence>